<dbReference type="Proteomes" id="UP001239265">
    <property type="component" value="Unassembled WGS sequence"/>
</dbReference>
<evidence type="ECO:0000313" key="1">
    <source>
        <dbReference type="EMBL" id="MDQ8749864.1"/>
    </source>
</evidence>
<sequence length="599" mass="64502">MQNKNKLICTLLLIGGCIGSISSCSSREDGGTTEPDGKIVLNISPNIIEDEIITLANTETKSGSSVLQNSVITKEQMSYGNDFDALVEITASSGKLSNAAASLDNKAIAAANPRMGNGISYVVRIFQDNAGSRGAQIGSDYTFTVGGTPPKITVDGGTKYQWYAFSSNEATVPATMIAAGKSVIDAPVSSNKDILYASGTISTVSGNNYLDINFKHMTTRIDVNIDSKGMFVPMSGNSDATANIGTYNGTTFTGIITQQTFDLGTGSFYGGAAPIQSDKALDSQVYSSKVVSFYSSSGVFIPSGNTLKVKLTNMEFREFNNVLHKFNRVSYVTLPQSSSKLLGTNFKYNVNVRLIQSAVNVGGVLWARNDISYEGSNSYNVPNTRINGFDGFQPIGNLSPTTYYWSWNALTNTGTPNSSTYNSAQDPCVQLYPVDTWRMPTELEAKTLTTRTPNNFRSGWVAYASFPNNANFGVTFNHTAGANTPEYGSARSELYIQYNGYRPVNYTPNENSPYSNSITGWTYNAKSTPISSYPDTVGMFWTKDPGAAAGTAKAFVWRALFSNNGVENTASFPAGNIQDIDKRTGLNIRCVRSVAAPNT</sequence>
<organism evidence="1 2">
    <name type="scientific">Elizabethkingia miricola</name>
    <name type="common">Chryseobacterium miricola</name>
    <dbReference type="NCBI Taxonomy" id="172045"/>
    <lineage>
        <taxon>Bacteria</taxon>
        <taxon>Pseudomonadati</taxon>
        <taxon>Bacteroidota</taxon>
        <taxon>Flavobacteriia</taxon>
        <taxon>Flavobacteriales</taxon>
        <taxon>Weeksellaceae</taxon>
        <taxon>Elizabethkingia</taxon>
    </lineage>
</organism>
<comment type="caution">
    <text evidence="1">The sequence shown here is derived from an EMBL/GenBank/DDBJ whole genome shotgun (WGS) entry which is preliminary data.</text>
</comment>
<name>A0ABD5B8Z5_ELIMR</name>
<dbReference type="RefSeq" id="WP_078794624.1">
    <property type="nucleotide sequence ID" value="NZ_JAUCQJ010000004.1"/>
</dbReference>
<evidence type="ECO:0008006" key="3">
    <source>
        <dbReference type="Google" id="ProtNLM"/>
    </source>
</evidence>
<dbReference type="EMBL" id="JAUCQJ010000004">
    <property type="protein sequence ID" value="MDQ8749864.1"/>
    <property type="molecule type" value="Genomic_DNA"/>
</dbReference>
<dbReference type="PROSITE" id="PS51257">
    <property type="entry name" value="PROKAR_LIPOPROTEIN"/>
    <property type="match status" value="1"/>
</dbReference>
<gene>
    <name evidence="1" type="ORF">QT385_14510</name>
</gene>
<dbReference type="AlphaFoldDB" id="A0ABD5B8Z5"/>
<accession>A0ABD5B8Z5</accession>
<proteinExistence type="predicted"/>
<protein>
    <recommendedName>
        <fullName evidence="3">Fibrobacter succinogenes major domain (Fib_succ_major)</fullName>
    </recommendedName>
</protein>
<evidence type="ECO:0000313" key="2">
    <source>
        <dbReference type="Proteomes" id="UP001239265"/>
    </source>
</evidence>
<reference evidence="1 2" key="1">
    <citation type="submission" date="2023-06" db="EMBL/GenBank/DDBJ databases">
        <title>Nosocomial Elizabethkingia miricola genome.</title>
        <authorList>
            <person name="Morgado S."/>
            <person name="Fonseca E."/>
            <person name="Freitas F."/>
            <person name="Vicente A.C."/>
        </authorList>
    </citation>
    <scope>NUCLEOTIDE SEQUENCE [LARGE SCALE GENOMIC DNA]</scope>
    <source>
        <strain evidence="1 2">EM15</strain>
    </source>
</reference>